<organism evidence="4 5">
    <name type="scientific">Sclerotinia nivalis</name>
    <dbReference type="NCBI Taxonomy" id="352851"/>
    <lineage>
        <taxon>Eukaryota</taxon>
        <taxon>Fungi</taxon>
        <taxon>Dikarya</taxon>
        <taxon>Ascomycota</taxon>
        <taxon>Pezizomycotina</taxon>
        <taxon>Leotiomycetes</taxon>
        <taxon>Helotiales</taxon>
        <taxon>Sclerotiniaceae</taxon>
        <taxon>Sclerotinia</taxon>
    </lineage>
</organism>
<evidence type="ECO:0000313" key="4">
    <source>
        <dbReference type="EMBL" id="KAJ8062119.1"/>
    </source>
</evidence>
<gene>
    <name evidence="4" type="ORF">OCU04_008680</name>
</gene>
<dbReference type="Pfam" id="PF02714">
    <property type="entry name" value="RSN1_7TM"/>
    <property type="match status" value="1"/>
</dbReference>
<dbReference type="PANTHER" id="PTHR13018">
    <property type="entry name" value="PROBABLE MEMBRANE PROTEIN DUF221-RELATED"/>
    <property type="match status" value="1"/>
</dbReference>
<dbReference type="GO" id="GO:0005886">
    <property type="term" value="C:plasma membrane"/>
    <property type="evidence" value="ECO:0007669"/>
    <property type="project" value="TreeGrafter"/>
</dbReference>
<name>A0A9X0DGJ9_9HELO</name>
<keyword evidence="1" id="KW-0812">Transmembrane</keyword>
<feature type="domain" description="CSC1/OSCA1-like cytosolic" evidence="3">
    <location>
        <begin position="5"/>
        <end position="97"/>
    </location>
</feature>
<dbReference type="Pfam" id="PF14703">
    <property type="entry name" value="PHM7_cyt"/>
    <property type="match status" value="1"/>
</dbReference>
<dbReference type="Proteomes" id="UP001152300">
    <property type="component" value="Unassembled WGS sequence"/>
</dbReference>
<sequence>MKKIDRPEHRPGMIPFLGDKVDTIGEMREQIGTLNTEIQREQATVAGSTGVSLPAAFVEFKSQCLAQDACRKGGSVKVVKLDRRGIAVTPKEAIWKNLRINKTQRRLRVAATATFLTAIIIFWSIPVAIVGAISNINYLTEKVPFLSFINDIPTVILGVVTGLLPSVALSILMALVPIVCRWMAELSGEVTTTAVELKCQNWYFAFQVIQVFLVTTLSSGAAAVVSQILADPSSTRTLLAEDLPKASNFFISYIIVQGLGIAAGNLINIGALVMSIIGDKFLDKSPRKFYNRYITLAGLG</sequence>
<keyword evidence="5" id="KW-1185">Reference proteome</keyword>
<evidence type="ECO:0000259" key="3">
    <source>
        <dbReference type="Pfam" id="PF14703"/>
    </source>
</evidence>
<accession>A0A9X0DGJ9</accession>
<protein>
    <submittedName>
        <fullName evidence="4">Uncharacterized protein</fullName>
    </submittedName>
</protein>
<proteinExistence type="predicted"/>
<dbReference type="GO" id="GO:0005227">
    <property type="term" value="F:calcium-activated cation channel activity"/>
    <property type="evidence" value="ECO:0007669"/>
    <property type="project" value="InterPro"/>
</dbReference>
<evidence type="ECO:0000256" key="1">
    <source>
        <dbReference type="SAM" id="Phobius"/>
    </source>
</evidence>
<feature type="transmembrane region" description="Helical" evidence="1">
    <location>
        <begin position="154"/>
        <end position="180"/>
    </location>
</feature>
<comment type="caution">
    <text evidence="4">The sequence shown here is derived from an EMBL/GenBank/DDBJ whole genome shotgun (WGS) entry which is preliminary data.</text>
</comment>
<evidence type="ECO:0000259" key="2">
    <source>
        <dbReference type="Pfam" id="PF02714"/>
    </source>
</evidence>
<keyword evidence="1" id="KW-0472">Membrane</keyword>
<feature type="transmembrane region" description="Helical" evidence="1">
    <location>
        <begin position="250"/>
        <end position="278"/>
    </location>
</feature>
<dbReference type="PANTHER" id="PTHR13018:SF26">
    <property type="entry name" value="DOMAIN PROTEIN, PUTATIVE (AFU_ORTHOLOGUE AFUA_5G10920)-RELATED"/>
    <property type="match status" value="1"/>
</dbReference>
<feature type="transmembrane region" description="Helical" evidence="1">
    <location>
        <begin position="201"/>
        <end position="230"/>
    </location>
</feature>
<feature type="domain" description="CSC1/OSCA1-like 7TM region" evidence="2">
    <location>
        <begin position="110"/>
        <end position="296"/>
    </location>
</feature>
<dbReference type="EMBL" id="JAPEIS010000010">
    <property type="protein sequence ID" value="KAJ8062119.1"/>
    <property type="molecule type" value="Genomic_DNA"/>
</dbReference>
<dbReference type="AlphaFoldDB" id="A0A9X0DGJ9"/>
<dbReference type="InterPro" id="IPR003864">
    <property type="entry name" value="CSC1/OSCA1-like_7TM"/>
</dbReference>
<keyword evidence="1" id="KW-1133">Transmembrane helix</keyword>
<dbReference type="InterPro" id="IPR045122">
    <property type="entry name" value="Csc1-like"/>
</dbReference>
<evidence type="ECO:0000313" key="5">
    <source>
        <dbReference type="Proteomes" id="UP001152300"/>
    </source>
</evidence>
<dbReference type="OrthoDB" id="1076608at2759"/>
<feature type="transmembrane region" description="Helical" evidence="1">
    <location>
        <begin position="109"/>
        <end position="134"/>
    </location>
</feature>
<reference evidence="4" key="1">
    <citation type="submission" date="2022-11" db="EMBL/GenBank/DDBJ databases">
        <title>Genome Resource of Sclerotinia nivalis Strain SnTB1, a Plant Pathogen Isolated from American Ginseng.</title>
        <authorList>
            <person name="Fan S."/>
        </authorList>
    </citation>
    <scope>NUCLEOTIDE SEQUENCE</scope>
    <source>
        <strain evidence="4">SnTB1</strain>
    </source>
</reference>
<dbReference type="InterPro" id="IPR027815">
    <property type="entry name" value="CSC1/OSCA1-like_cyt"/>
</dbReference>